<feature type="region of interest" description="Disordered" evidence="1">
    <location>
        <begin position="1"/>
        <end position="23"/>
    </location>
</feature>
<dbReference type="EMBL" id="BAABME010002520">
    <property type="protein sequence ID" value="GAA0154996.1"/>
    <property type="molecule type" value="Genomic_DNA"/>
</dbReference>
<dbReference type="Proteomes" id="UP001454036">
    <property type="component" value="Unassembled WGS sequence"/>
</dbReference>
<dbReference type="AlphaFoldDB" id="A0AAV3PV93"/>
<feature type="compositionally biased region" description="Basic residues" evidence="1">
    <location>
        <begin position="129"/>
        <end position="143"/>
    </location>
</feature>
<protein>
    <submittedName>
        <fullName evidence="2">Uncharacterized protein</fullName>
    </submittedName>
</protein>
<comment type="caution">
    <text evidence="2">The sequence shown here is derived from an EMBL/GenBank/DDBJ whole genome shotgun (WGS) entry which is preliminary data.</text>
</comment>
<keyword evidence="3" id="KW-1185">Reference proteome</keyword>
<feature type="region of interest" description="Disordered" evidence="1">
    <location>
        <begin position="125"/>
        <end position="158"/>
    </location>
</feature>
<evidence type="ECO:0000313" key="2">
    <source>
        <dbReference type="EMBL" id="GAA0154996.1"/>
    </source>
</evidence>
<organism evidence="2 3">
    <name type="scientific">Lithospermum erythrorhizon</name>
    <name type="common">Purple gromwell</name>
    <name type="synonym">Lithospermum officinale var. erythrorhizon</name>
    <dbReference type="NCBI Taxonomy" id="34254"/>
    <lineage>
        <taxon>Eukaryota</taxon>
        <taxon>Viridiplantae</taxon>
        <taxon>Streptophyta</taxon>
        <taxon>Embryophyta</taxon>
        <taxon>Tracheophyta</taxon>
        <taxon>Spermatophyta</taxon>
        <taxon>Magnoliopsida</taxon>
        <taxon>eudicotyledons</taxon>
        <taxon>Gunneridae</taxon>
        <taxon>Pentapetalae</taxon>
        <taxon>asterids</taxon>
        <taxon>lamiids</taxon>
        <taxon>Boraginales</taxon>
        <taxon>Boraginaceae</taxon>
        <taxon>Boraginoideae</taxon>
        <taxon>Lithospermeae</taxon>
        <taxon>Lithospermum</taxon>
    </lineage>
</organism>
<sequence>MSSHGLSACSQNQKKKGNKSGGKDVTVMVDSEIIIGELNGRVCLNDHIVSIEKQQPVGYKSERADLALSVDKRNEVNINDLTTVLQETTVARWDDVEIPVASVMESDKLESISIGYIGDEWDEDSNRGNQKKVRMNKKAKRRPKMESGSRTKHFRMIG</sequence>
<name>A0AAV3PV93_LITER</name>
<proteinExistence type="predicted"/>
<gene>
    <name evidence="2" type="ORF">LIER_12826</name>
</gene>
<evidence type="ECO:0000256" key="1">
    <source>
        <dbReference type="SAM" id="MobiDB-lite"/>
    </source>
</evidence>
<reference evidence="2 3" key="1">
    <citation type="submission" date="2024-01" db="EMBL/GenBank/DDBJ databases">
        <title>The complete chloroplast genome sequence of Lithospermum erythrorhizon: insights into the phylogenetic relationship among Boraginaceae species and the maternal lineages of purple gromwells.</title>
        <authorList>
            <person name="Okada T."/>
            <person name="Watanabe K."/>
        </authorList>
    </citation>
    <scope>NUCLEOTIDE SEQUENCE [LARGE SCALE GENOMIC DNA]</scope>
</reference>
<accession>A0AAV3PV93</accession>
<evidence type="ECO:0000313" key="3">
    <source>
        <dbReference type="Proteomes" id="UP001454036"/>
    </source>
</evidence>